<dbReference type="Proteomes" id="UP001610563">
    <property type="component" value="Unassembled WGS sequence"/>
</dbReference>
<evidence type="ECO:0000256" key="3">
    <source>
        <dbReference type="ARBA" id="ARBA00012350"/>
    </source>
</evidence>
<dbReference type="GO" id="GO:0016798">
    <property type="term" value="F:hydrolase activity, acting on glycosyl bonds"/>
    <property type="evidence" value="ECO:0007669"/>
    <property type="project" value="UniProtKB-KW"/>
</dbReference>
<dbReference type="InterPro" id="IPR014480">
    <property type="entry name" value="Mannan-1_6-alpha_mannosidase"/>
</dbReference>
<dbReference type="PANTHER" id="PTHR47791:SF1">
    <property type="entry name" value="ENDO MANNANASE, GH76 FAMILY (EUROFUNG)"/>
    <property type="match status" value="1"/>
</dbReference>
<dbReference type="PIRSF" id="PIRSF016302">
    <property type="entry name" value="Man_a_manosd"/>
    <property type="match status" value="1"/>
</dbReference>
<dbReference type="InterPro" id="IPR053169">
    <property type="entry name" value="MUG_Protein"/>
</dbReference>
<comment type="caution">
    <text evidence="10">The sequence shown here is derived from an EMBL/GenBank/DDBJ whole genome shotgun (WGS) entry which is preliminary data.</text>
</comment>
<evidence type="ECO:0000256" key="2">
    <source>
        <dbReference type="ARBA" id="ARBA00009699"/>
    </source>
</evidence>
<keyword evidence="11" id="KW-1185">Reference proteome</keyword>
<feature type="chain" id="PRO_5046110465" description="Mannan endo-1,6-alpha-mannosidase" evidence="9">
    <location>
        <begin position="20"/>
        <end position="400"/>
    </location>
</feature>
<name>A0ABR4FNT9_9EURO</name>
<evidence type="ECO:0000256" key="7">
    <source>
        <dbReference type="ARBA" id="ARBA00023295"/>
    </source>
</evidence>
<dbReference type="EC" id="3.2.1.101" evidence="3 8"/>
<accession>A0ABR4FNT9</accession>
<dbReference type="EMBL" id="JBFTWV010000163">
    <property type="protein sequence ID" value="KAL2784877.1"/>
    <property type="molecule type" value="Genomic_DNA"/>
</dbReference>
<dbReference type="Gene3D" id="1.50.10.20">
    <property type="match status" value="1"/>
</dbReference>
<keyword evidence="4 9" id="KW-0732">Signal</keyword>
<comment type="catalytic activity">
    <reaction evidence="1 8">
        <text>Random hydrolysis of (1-&gt;6)-alpha-D-mannosidic linkages in unbranched (1-&gt;6)-mannans.</text>
        <dbReference type="EC" id="3.2.1.101"/>
    </reaction>
</comment>
<dbReference type="InterPro" id="IPR005198">
    <property type="entry name" value="Glyco_hydro_76"/>
</dbReference>
<sequence length="400" mass="43000">MRLPVLSATTLALSTRALADTNNITDAATTQSRALTAANTLQTWYNSATGIWNTCGWWNGANCMTTLANLAALDIDDTFNDIARSVFANTFAVAATVSNPIPAKGNDPADYLSSNGTGYYPATDGVPTGAANTSIWLDGSYDDDLWWGLAWVAAYDVTQNADYLDLAEGIFYHLSNAWPSKCGNGGIDSNYEHVYVGAIANELFLSLAAHLANRAEDSAFYLDWADRQWTWFRDSGLINENNTINDGLTNDCTNNGQTVWSYNQGVILGGLVELHQAMNDDSDSSNSTYLDAAAEIAQGAITELADDNYVIREVCEPANCAPDRTQFKGIFMRNLKVLHAASPNDTYAKVINASAESIWANDRNDANGLGVVWTGPVDAAVVDASTHSSALDALVAVIEK</sequence>
<evidence type="ECO:0000256" key="1">
    <source>
        <dbReference type="ARBA" id="ARBA00001452"/>
    </source>
</evidence>
<evidence type="ECO:0000256" key="8">
    <source>
        <dbReference type="PIRNR" id="PIRNR016302"/>
    </source>
</evidence>
<dbReference type="PANTHER" id="PTHR47791">
    <property type="entry name" value="MEIOTICALLY UP-REGULATED GENE 191 PROTEIN"/>
    <property type="match status" value="1"/>
</dbReference>
<dbReference type="Pfam" id="PF03663">
    <property type="entry name" value="Glyco_hydro_76"/>
    <property type="match status" value="1"/>
</dbReference>
<dbReference type="SUPFAM" id="SSF48208">
    <property type="entry name" value="Six-hairpin glycosidases"/>
    <property type="match status" value="1"/>
</dbReference>
<organism evidence="10 11">
    <name type="scientific">Aspergillus keveii</name>
    <dbReference type="NCBI Taxonomy" id="714993"/>
    <lineage>
        <taxon>Eukaryota</taxon>
        <taxon>Fungi</taxon>
        <taxon>Dikarya</taxon>
        <taxon>Ascomycota</taxon>
        <taxon>Pezizomycotina</taxon>
        <taxon>Eurotiomycetes</taxon>
        <taxon>Eurotiomycetidae</taxon>
        <taxon>Eurotiales</taxon>
        <taxon>Aspergillaceae</taxon>
        <taxon>Aspergillus</taxon>
        <taxon>Aspergillus subgen. Nidulantes</taxon>
    </lineage>
</organism>
<reference evidence="10 11" key="1">
    <citation type="submission" date="2024-07" db="EMBL/GenBank/DDBJ databases">
        <title>Section-level genome sequencing and comparative genomics of Aspergillus sections Usti and Cavernicolus.</title>
        <authorList>
            <consortium name="Lawrence Berkeley National Laboratory"/>
            <person name="Nybo J.L."/>
            <person name="Vesth T.C."/>
            <person name="Theobald S."/>
            <person name="Frisvad J.C."/>
            <person name="Larsen T.O."/>
            <person name="Kjaerboelling I."/>
            <person name="Rothschild-Mancinelli K."/>
            <person name="Lyhne E.K."/>
            <person name="Kogle M.E."/>
            <person name="Barry K."/>
            <person name="Clum A."/>
            <person name="Na H."/>
            <person name="Ledsgaard L."/>
            <person name="Lin J."/>
            <person name="Lipzen A."/>
            <person name="Kuo A."/>
            <person name="Riley R."/>
            <person name="Mondo S."/>
            <person name="Labutti K."/>
            <person name="Haridas S."/>
            <person name="Pangalinan J."/>
            <person name="Salamov A.A."/>
            <person name="Simmons B.A."/>
            <person name="Magnuson J.K."/>
            <person name="Chen J."/>
            <person name="Drula E."/>
            <person name="Henrissat B."/>
            <person name="Wiebenga A."/>
            <person name="Lubbers R.J."/>
            <person name="Gomes A.C."/>
            <person name="Makela M.R."/>
            <person name="Stajich J."/>
            <person name="Grigoriev I.V."/>
            <person name="Mortensen U.H."/>
            <person name="De Vries R.P."/>
            <person name="Baker S.E."/>
            <person name="Andersen M.R."/>
        </authorList>
    </citation>
    <scope>NUCLEOTIDE SEQUENCE [LARGE SCALE GENOMIC DNA]</scope>
    <source>
        <strain evidence="10 11">CBS 209.92</strain>
    </source>
</reference>
<keyword evidence="7 8" id="KW-0326">Glycosidase</keyword>
<gene>
    <name evidence="10" type="ORF">BJX66DRAFT_343608</name>
</gene>
<comment type="similarity">
    <text evidence="2 8">Belongs to the glycosyl hydrolase 76 family.</text>
</comment>
<evidence type="ECO:0000256" key="5">
    <source>
        <dbReference type="ARBA" id="ARBA00022801"/>
    </source>
</evidence>
<evidence type="ECO:0000313" key="10">
    <source>
        <dbReference type="EMBL" id="KAL2784877.1"/>
    </source>
</evidence>
<evidence type="ECO:0000256" key="6">
    <source>
        <dbReference type="ARBA" id="ARBA00023180"/>
    </source>
</evidence>
<dbReference type="InterPro" id="IPR008928">
    <property type="entry name" value="6-hairpin_glycosidase_sf"/>
</dbReference>
<protein>
    <recommendedName>
        <fullName evidence="3 8">Mannan endo-1,6-alpha-mannosidase</fullName>
        <ecNumber evidence="3 8">3.2.1.101</ecNumber>
    </recommendedName>
</protein>
<evidence type="ECO:0000313" key="11">
    <source>
        <dbReference type="Proteomes" id="UP001610563"/>
    </source>
</evidence>
<feature type="signal peptide" evidence="9">
    <location>
        <begin position="1"/>
        <end position="19"/>
    </location>
</feature>
<evidence type="ECO:0000256" key="4">
    <source>
        <dbReference type="ARBA" id="ARBA00022729"/>
    </source>
</evidence>
<keyword evidence="5 8" id="KW-0378">Hydrolase</keyword>
<keyword evidence="6" id="KW-0325">Glycoprotein</keyword>
<evidence type="ECO:0000256" key="9">
    <source>
        <dbReference type="SAM" id="SignalP"/>
    </source>
</evidence>
<proteinExistence type="inferred from homology"/>